<dbReference type="HOGENOM" id="CLU_018204_0_2_0"/>
<dbReference type="PANTHER" id="PTHR43884">
    <property type="entry name" value="ACYL-COA DEHYDROGENASE"/>
    <property type="match status" value="1"/>
</dbReference>
<comment type="similarity">
    <text evidence="2 6">Belongs to the acyl-CoA dehydrogenase family.</text>
</comment>
<dbReference type="Gene3D" id="2.40.110.10">
    <property type="entry name" value="Butyryl-CoA Dehydrogenase, subunit A, domain 2"/>
    <property type="match status" value="1"/>
</dbReference>
<keyword evidence="11" id="KW-1185">Reference proteome</keyword>
<dbReference type="OrthoDB" id="29340at2"/>
<dbReference type="FunFam" id="2.40.110.10:FF:000001">
    <property type="entry name" value="Acyl-CoA dehydrogenase, mitochondrial"/>
    <property type="match status" value="1"/>
</dbReference>
<dbReference type="InterPro" id="IPR037069">
    <property type="entry name" value="AcylCoA_DH/ox_N_sf"/>
</dbReference>
<proteinExistence type="inferred from homology"/>
<dbReference type="InterPro" id="IPR046373">
    <property type="entry name" value="Acyl-CoA_Oxase/DH_mid-dom_sf"/>
</dbReference>
<evidence type="ECO:0000256" key="3">
    <source>
        <dbReference type="ARBA" id="ARBA00022630"/>
    </source>
</evidence>
<evidence type="ECO:0000256" key="5">
    <source>
        <dbReference type="ARBA" id="ARBA00023002"/>
    </source>
</evidence>
<dbReference type="InterPro" id="IPR036250">
    <property type="entry name" value="AcylCo_DH-like_C"/>
</dbReference>
<evidence type="ECO:0000259" key="9">
    <source>
        <dbReference type="Pfam" id="PF02771"/>
    </source>
</evidence>
<dbReference type="InterPro" id="IPR013786">
    <property type="entry name" value="AcylCoA_DH/ox_N"/>
</dbReference>
<dbReference type="InterPro" id="IPR006091">
    <property type="entry name" value="Acyl-CoA_Oxase/DH_mid-dom"/>
</dbReference>
<organism evidence="10 11">
    <name type="scientific">Marinithermus hydrothermalis (strain DSM 14884 / JCM 11576 / T1)</name>
    <dbReference type="NCBI Taxonomy" id="869210"/>
    <lineage>
        <taxon>Bacteria</taxon>
        <taxon>Thermotogati</taxon>
        <taxon>Deinococcota</taxon>
        <taxon>Deinococci</taxon>
        <taxon>Thermales</taxon>
        <taxon>Thermaceae</taxon>
        <taxon>Marinithermus</taxon>
    </lineage>
</organism>
<dbReference type="PROSITE" id="PS00072">
    <property type="entry name" value="ACYL_COA_DH_1"/>
    <property type="match status" value="1"/>
</dbReference>
<evidence type="ECO:0000313" key="10">
    <source>
        <dbReference type="EMBL" id="AEB10805.1"/>
    </source>
</evidence>
<evidence type="ECO:0000259" key="7">
    <source>
        <dbReference type="Pfam" id="PF00441"/>
    </source>
</evidence>
<keyword evidence="3 6" id="KW-0285">Flavoprotein</keyword>
<dbReference type="Pfam" id="PF00441">
    <property type="entry name" value="Acyl-CoA_dh_1"/>
    <property type="match status" value="1"/>
</dbReference>
<dbReference type="GO" id="GO:0003995">
    <property type="term" value="F:acyl-CoA dehydrogenase activity"/>
    <property type="evidence" value="ECO:0007669"/>
    <property type="project" value="InterPro"/>
</dbReference>
<reference evidence="10 11" key="1">
    <citation type="journal article" date="2012" name="Stand. Genomic Sci.">
        <title>Complete genome sequence of the aerobic, heterotroph Marinithermus hydrothermalis type strain (T1(T)) from a deep-sea hydrothermal vent chimney.</title>
        <authorList>
            <person name="Copeland A."/>
            <person name="Gu W."/>
            <person name="Yasawong M."/>
            <person name="Lapidus A."/>
            <person name="Lucas S."/>
            <person name="Deshpande S."/>
            <person name="Pagani I."/>
            <person name="Tapia R."/>
            <person name="Cheng J.F."/>
            <person name="Goodwin L.A."/>
            <person name="Pitluck S."/>
            <person name="Liolios K."/>
            <person name="Ivanova N."/>
            <person name="Mavromatis K."/>
            <person name="Mikhailova N."/>
            <person name="Pati A."/>
            <person name="Chen A."/>
            <person name="Palaniappan K."/>
            <person name="Land M."/>
            <person name="Pan C."/>
            <person name="Brambilla E.M."/>
            <person name="Rohde M."/>
            <person name="Tindall B.J."/>
            <person name="Sikorski J."/>
            <person name="Goker M."/>
            <person name="Detter J.C."/>
            <person name="Bristow J."/>
            <person name="Eisen J.A."/>
            <person name="Markowitz V."/>
            <person name="Hugenholtz P."/>
            <person name="Kyrpides N.C."/>
            <person name="Klenk H.P."/>
            <person name="Woyke T."/>
        </authorList>
    </citation>
    <scope>NUCLEOTIDE SEQUENCE [LARGE SCALE GENOMIC DNA]</scope>
    <source>
        <strain evidence="11">DSM 14884 / JCM 11576 / T1</strain>
    </source>
</reference>
<dbReference type="Pfam" id="PF02771">
    <property type="entry name" value="Acyl-CoA_dh_N"/>
    <property type="match status" value="1"/>
</dbReference>
<dbReference type="Gene3D" id="1.20.140.10">
    <property type="entry name" value="Butyryl-CoA Dehydrogenase, subunit A, domain 3"/>
    <property type="match status" value="1"/>
</dbReference>
<evidence type="ECO:0000256" key="2">
    <source>
        <dbReference type="ARBA" id="ARBA00009347"/>
    </source>
</evidence>
<dbReference type="AlphaFoldDB" id="F2NKP2"/>
<dbReference type="PROSITE" id="PS00073">
    <property type="entry name" value="ACYL_COA_DH_2"/>
    <property type="match status" value="1"/>
</dbReference>
<protein>
    <submittedName>
        <fullName evidence="10">Acyl-CoA dehydrogenase</fullName>
    </submittedName>
</protein>
<dbReference type="Proteomes" id="UP000007030">
    <property type="component" value="Chromosome"/>
</dbReference>
<gene>
    <name evidence="10" type="ordered locus">Marky_0040</name>
</gene>
<dbReference type="RefSeq" id="WP_013702860.1">
    <property type="nucleotide sequence ID" value="NC_015387.1"/>
</dbReference>
<comment type="cofactor">
    <cofactor evidence="1 6">
        <name>FAD</name>
        <dbReference type="ChEBI" id="CHEBI:57692"/>
    </cofactor>
</comment>
<dbReference type="PANTHER" id="PTHR43884:SF12">
    <property type="entry name" value="ISOVALERYL-COA DEHYDROGENASE, MITOCHONDRIAL-RELATED"/>
    <property type="match status" value="1"/>
</dbReference>
<feature type="domain" description="Acyl-CoA oxidase/dehydrogenase middle" evidence="8">
    <location>
        <begin position="119"/>
        <end position="214"/>
    </location>
</feature>
<evidence type="ECO:0000256" key="6">
    <source>
        <dbReference type="RuleBase" id="RU362125"/>
    </source>
</evidence>
<dbReference type="STRING" id="869210.Marky_0040"/>
<dbReference type="GO" id="GO:0050660">
    <property type="term" value="F:flavin adenine dinucleotide binding"/>
    <property type="evidence" value="ECO:0007669"/>
    <property type="project" value="InterPro"/>
</dbReference>
<keyword evidence="4 6" id="KW-0274">FAD</keyword>
<dbReference type="EMBL" id="CP002630">
    <property type="protein sequence ID" value="AEB10805.1"/>
    <property type="molecule type" value="Genomic_DNA"/>
</dbReference>
<dbReference type="SUPFAM" id="SSF47203">
    <property type="entry name" value="Acyl-CoA dehydrogenase C-terminal domain-like"/>
    <property type="match status" value="1"/>
</dbReference>
<evidence type="ECO:0000256" key="1">
    <source>
        <dbReference type="ARBA" id="ARBA00001974"/>
    </source>
</evidence>
<sequence length="378" mass="40724">MEFSLTPEQRAIQTLAQRFAREVIAPQAAAHDQNGRFPAAIVEEGRRLGLVNLRVPEAHGGGGLGVLEVVLVAEALAWGCVGIAAAMLLNNLAADALRLAGTPAQQRRYYARLAEGFAAYALTEPHAGSDAAAIRTRARPTPDGYVLTGRKTWISNAPVADFFVVFAKTDPEAGHAGISAFLVDREQPGVRVGPPLAKLGQRAAPAAEVVFDEVSLSREALLGREGEGFKLAMRVFDHSRPMVAAFAVGLAQRALDEALRYATQRTAFGQPIARFQGVGFKLAEMGMHTQAARLLTYHAAWKADQGQPNTLEAAYAKAFAADHAMQAALEAVQIHGGYGYSPEYPVEKLMRDAKLLQIYEGTSEIQRVIMTRELVGRL</sequence>
<keyword evidence="5 6" id="KW-0560">Oxidoreductase</keyword>
<feature type="domain" description="Acyl-CoA dehydrogenase/oxidase C-terminal" evidence="7">
    <location>
        <begin position="226"/>
        <end position="374"/>
    </location>
</feature>
<feature type="domain" description="Acyl-CoA dehydrogenase/oxidase N-terminal" evidence="9">
    <location>
        <begin position="6"/>
        <end position="116"/>
    </location>
</feature>
<evidence type="ECO:0000313" key="11">
    <source>
        <dbReference type="Proteomes" id="UP000007030"/>
    </source>
</evidence>
<dbReference type="FunFam" id="1.20.140.10:FF:000011">
    <property type="entry name" value="Medium-chain specific acyl-CoA dehydrogenase, mitochondrial"/>
    <property type="match status" value="1"/>
</dbReference>
<dbReference type="KEGG" id="mhd:Marky_0040"/>
<dbReference type="eggNOG" id="COG1960">
    <property type="taxonomic scope" value="Bacteria"/>
</dbReference>
<evidence type="ECO:0000259" key="8">
    <source>
        <dbReference type="Pfam" id="PF02770"/>
    </source>
</evidence>
<dbReference type="PIRSF" id="PIRSF016578">
    <property type="entry name" value="HsaA"/>
    <property type="match status" value="1"/>
</dbReference>
<name>F2NKP2_MARHT</name>
<dbReference type="InterPro" id="IPR009075">
    <property type="entry name" value="AcylCo_DH/oxidase_C"/>
</dbReference>
<dbReference type="Gene3D" id="1.10.540.10">
    <property type="entry name" value="Acyl-CoA dehydrogenase/oxidase, N-terminal domain"/>
    <property type="match status" value="1"/>
</dbReference>
<accession>F2NKP2</accession>
<dbReference type="SUPFAM" id="SSF56645">
    <property type="entry name" value="Acyl-CoA dehydrogenase NM domain-like"/>
    <property type="match status" value="1"/>
</dbReference>
<dbReference type="InterPro" id="IPR006089">
    <property type="entry name" value="Acyl-CoA_DH_CS"/>
</dbReference>
<dbReference type="Pfam" id="PF02770">
    <property type="entry name" value="Acyl-CoA_dh_M"/>
    <property type="match status" value="1"/>
</dbReference>
<dbReference type="InterPro" id="IPR009100">
    <property type="entry name" value="AcylCoA_DH/oxidase_NM_dom_sf"/>
</dbReference>
<evidence type="ECO:0000256" key="4">
    <source>
        <dbReference type="ARBA" id="ARBA00022827"/>
    </source>
</evidence>